<evidence type="ECO:0000313" key="3">
    <source>
        <dbReference type="Proteomes" id="UP000654075"/>
    </source>
</evidence>
<feature type="compositionally biased region" description="Low complexity" evidence="1">
    <location>
        <begin position="65"/>
        <end position="89"/>
    </location>
</feature>
<sequence length="130" mass="14241">AFDAPSSPWSGVKAPRGADLMAKRRQVASELRQKLAGMDAACEALRLDYPQLDRIMPKTLPVPPAAYNNKSSNNNNKSSNYNNNIANKALSTSNSRQLRFPEATPKCAASASNFPTAQKQQQQQPQQQPQ</sequence>
<evidence type="ECO:0000256" key="1">
    <source>
        <dbReference type="SAM" id="MobiDB-lite"/>
    </source>
</evidence>
<feature type="non-terminal residue" evidence="2">
    <location>
        <position position="1"/>
    </location>
</feature>
<feature type="compositionally biased region" description="Low complexity" evidence="1">
    <location>
        <begin position="118"/>
        <end position="130"/>
    </location>
</feature>
<organism evidence="2 3">
    <name type="scientific">Polarella glacialis</name>
    <name type="common">Dinoflagellate</name>
    <dbReference type="NCBI Taxonomy" id="89957"/>
    <lineage>
        <taxon>Eukaryota</taxon>
        <taxon>Sar</taxon>
        <taxon>Alveolata</taxon>
        <taxon>Dinophyceae</taxon>
        <taxon>Suessiales</taxon>
        <taxon>Suessiaceae</taxon>
        <taxon>Polarella</taxon>
    </lineage>
</organism>
<dbReference type="Proteomes" id="UP000654075">
    <property type="component" value="Unassembled WGS sequence"/>
</dbReference>
<keyword evidence="3" id="KW-1185">Reference proteome</keyword>
<proteinExistence type="predicted"/>
<dbReference type="EMBL" id="CAJNNV010005337">
    <property type="protein sequence ID" value="CAE8591937.1"/>
    <property type="molecule type" value="Genomic_DNA"/>
</dbReference>
<dbReference type="AlphaFoldDB" id="A0A813DZT7"/>
<feature type="region of interest" description="Disordered" evidence="1">
    <location>
        <begin position="56"/>
        <end position="130"/>
    </location>
</feature>
<accession>A0A813DZT7</accession>
<evidence type="ECO:0000313" key="2">
    <source>
        <dbReference type="EMBL" id="CAE8591937.1"/>
    </source>
</evidence>
<reference evidence="2" key="1">
    <citation type="submission" date="2021-02" db="EMBL/GenBank/DDBJ databases">
        <authorList>
            <person name="Dougan E. K."/>
            <person name="Rhodes N."/>
            <person name="Thang M."/>
            <person name="Chan C."/>
        </authorList>
    </citation>
    <scope>NUCLEOTIDE SEQUENCE</scope>
</reference>
<protein>
    <submittedName>
        <fullName evidence="2">Uncharacterized protein</fullName>
    </submittedName>
</protein>
<name>A0A813DZT7_POLGL</name>
<comment type="caution">
    <text evidence="2">The sequence shown here is derived from an EMBL/GenBank/DDBJ whole genome shotgun (WGS) entry which is preliminary data.</text>
</comment>
<gene>
    <name evidence="2" type="ORF">PGLA1383_LOCUS10597</name>
</gene>